<feature type="transmembrane region" description="Helical" evidence="1">
    <location>
        <begin position="244"/>
        <end position="266"/>
    </location>
</feature>
<feature type="transmembrane region" description="Helical" evidence="1">
    <location>
        <begin position="20"/>
        <end position="43"/>
    </location>
</feature>
<gene>
    <name evidence="2" type="ORF">A2419_03430</name>
</gene>
<dbReference type="PANTHER" id="PTHR30238:SF4">
    <property type="entry name" value="SLL1022 PROTEIN"/>
    <property type="match status" value="1"/>
</dbReference>
<evidence type="ECO:0000313" key="3">
    <source>
        <dbReference type="Proteomes" id="UP000176568"/>
    </source>
</evidence>
<accession>A0A1F4Y4J7</accession>
<keyword evidence="1" id="KW-0812">Transmembrane</keyword>
<proteinExistence type="predicted"/>
<reference evidence="2 3" key="1">
    <citation type="journal article" date="2016" name="Nat. Commun.">
        <title>Thousands of microbial genomes shed light on interconnected biogeochemical processes in an aquifer system.</title>
        <authorList>
            <person name="Anantharaman K."/>
            <person name="Brown C.T."/>
            <person name="Hug L.A."/>
            <person name="Sharon I."/>
            <person name="Castelle C.J."/>
            <person name="Probst A.J."/>
            <person name="Thomas B.C."/>
            <person name="Singh A."/>
            <person name="Wilkins M.J."/>
            <person name="Karaoz U."/>
            <person name="Brodie E.L."/>
            <person name="Williams K.H."/>
            <person name="Hubbard S.S."/>
            <person name="Banfield J.F."/>
        </authorList>
    </citation>
    <scope>NUCLEOTIDE SEQUENCE [LARGE SCALE GENOMIC DNA]</scope>
</reference>
<dbReference type="PANTHER" id="PTHR30238">
    <property type="entry name" value="MEMBRANE BOUND PREDICTED REDOX MODULATOR"/>
    <property type="match status" value="1"/>
</dbReference>
<dbReference type="AlphaFoldDB" id="A0A1F4Y4J7"/>
<dbReference type="EMBL" id="MEXB01000004">
    <property type="protein sequence ID" value="OGC88778.1"/>
    <property type="molecule type" value="Genomic_DNA"/>
</dbReference>
<evidence type="ECO:0008006" key="4">
    <source>
        <dbReference type="Google" id="ProtNLM"/>
    </source>
</evidence>
<keyword evidence="1" id="KW-0472">Membrane</keyword>
<feature type="transmembrane region" description="Helical" evidence="1">
    <location>
        <begin position="156"/>
        <end position="177"/>
    </location>
</feature>
<feature type="transmembrane region" description="Helical" evidence="1">
    <location>
        <begin position="183"/>
        <end position="204"/>
    </location>
</feature>
<name>A0A1F4Y4J7_9BACT</name>
<protein>
    <recommendedName>
        <fullName evidence="4">DUF475 domain-containing protein</fullName>
    </recommendedName>
</protein>
<feature type="transmembrane region" description="Helical" evidence="1">
    <location>
        <begin position="216"/>
        <end position="238"/>
    </location>
</feature>
<dbReference type="Proteomes" id="UP000176568">
    <property type="component" value="Unassembled WGS sequence"/>
</dbReference>
<sequence length="336" mass="36617">MLKFFIGPVLVTTIALGAAYYWGGLATFGLVVFLAVLEISLSFDNAVVNAKALVRMETKWRRRFLTWGMFAAVFGARLVFPVLFVSFALDLAPLKVIFLSFMNPAEYSHLVESAAPVIQALGGSFLGMVALKYFFDEAKRVHWIHIVEKRLASWGRVQAIEVGIILSILLVCTWIVPEHGAEILGAGAIGIVLFILMEGMVDLLGASAARGAKQGFVLFMYLNLIDAAFSFDGVIGAFTLTTDILAIVVGLGIGAYFVRTFTLVLVERKTLTSLVYLEHGAYWAIAALSICMFTTLFYNVPEAIAGTVSAVFIGASYLSSLRHNKANRHHLTSSEA</sequence>
<feature type="transmembrane region" description="Helical" evidence="1">
    <location>
        <begin position="117"/>
        <end position="135"/>
    </location>
</feature>
<comment type="caution">
    <text evidence="2">The sequence shown here is derived from an EMBL/GenBank/DDBJ whole genome shotgun (WGS) entry which is preliminary data.</text>
</comment>
<organism evidence="2 3">
    <name type="scientific">Candidatus Adlerbacteria bacterium RIFOXYC1_FULL_48_26</name>
    <dbReference type="NCBI Taxonomy" id="1797247"/>
    <lineage>
        <taxon>Bacteria</taxon>
        <taxon>Candidatus Adleribacteriota</taxon>
    </lineage>
</organism>
<dbReference type="InterPro" id="IPR007427">
    <property type="entry name" value="DUF475"/>
</dbReference>
<evidence type="ECO:0000256" key="1">
    <source>
        <dbReference type="SAM" id="Phobius"/>
    </source>
</evidence>
<feature type="transmembrane region" description="Helical" evidence="1">
    <location>
        <begin position="64"/>
        <end position="89"/>
    </location>
</feature>
<dbReference type="Pfam" id="PF04332">
    <property type="entry name" value="DUF475"/>
    <property type="match status" value="1"/>
</dbReference>
<feature type="transmembrane region" description="Helical" evidence="1">
    <location>
        <begin position="303"/>
        <end position="321"/>
    </location>
</feature>
<dbReference type="STRING" id="1797247.A2419_03430"/>
<evidence type="ECO:0000313" key="2">
    <source>
        <dbReference type="EMBL" id="OGC88778.1"/>
    </source>
</evidence>
<feature type="transmembrane region" description="Helical" evidence="1">
    <location>
        <begin position="273"/>
        <end position="297"/>
    </location>
</feature>
<keyword evidence="1" id="KW-1133">Transmembrane helix</keyword>